<dbReference type="InterPro" id="IPR041373">
    <property type="entry name" value="RT_RNaseH"/>
</dbReference>
<dbReference type="SUPFAM" id="SSF56672">
    <property type="entry name" value="DNA/RNA polymerases"/>
    <property type="match status" value="1"/>
</dbReference>
<evidence type="ECO:0000256" key="2">
    <source>
        <dbReference type="ARBA" id="ARBA00022695"/>
    </source>
</evidence>
<gene>
    <name evidence="8" type="ORF">Tco_0838811</name>
</gene>
<keyword evidence="4" id="KW-0255">Endonuclease</keyword>
<evidence type="ECO:0000256" key="3">
    <source>
        <dbReference type="ARBA" id="ARBA00022722"/>
    </source>
</evidence>
<evidence type="ECO:0000259" key="7">
    <source>
        <dbReference type="Pfam" id="PF17917"/>
    </source>
</evidence>
<keyword evidence="9" id="KW-1185">Reference proteome</keyword>
<dbReference type="EMBL" id="BQNB010012503">
    <property type="protein sequence ID" value="GJT04349.1"/>
    <property type="molecule type" value="Genomic_DNA"/>
</dbReference>
<dbReference type="Proteomes" id="UP001151760">
    <property type="component" value="Unassembled WGS sequence"/>
</dbReference>
<reference evidence="8" key="2">
    <citation type="submission" date="2022-01" db="EMBL/GenBank/DDBJ databases">
        <authorList>
            <person name="Yamashiro T."/>
            <person name="Shiraishi A."/>
            <person name="Satake H."/>
            <person name="Nakayama K."/>
        </authorList>
    </citation>
    <scope>NUCLEOTIDE SEQUENCE</scope>
</reference>
<keyword evidence="1" id="KW-0808">Transferase</keyword>
<keyword evidence="3" id="KW-0540">Nuclease</keyword>
<evidence type="ECO:0000313" key="9">
    <source>
        <dbReference type="Proteomes" id="UP001151760"/>
    </source>
</evidence>
<organism evidence="8 9">
    <name type="scientific">Tanacetum coccineum</name>
    <dbReference type="NCBI Taxonomy" id="301880"/>
    <lineage>
        <taxon>Eukaryota</taxon>
        <taxon>Viridiplantae</taxon>
        <taxon>Streptophyta</taxon>
        <taxon>Embryophyta</taxon>
        <taxon>Tracheophyta</taxon>
        <taxon>Spermatophyta</taxon>
        <taxon>Magnoliopsida</taxon>
        <taxon>eudicotyledons</taxon>
        <taxon>Gunneridae</taxon>
        <taxon>Pentapetalae</taxon>
        <taxon>asterids</taxon>
        <taxon>campanulids</taxon>
        <taxon>Asterales</taxon>
        <taxon>Asteraceae</taxon>
        <taxon>Asteroideae</taxon>
        <taxon>Anthemideae</taxon>
        <taxon>Anthemidinae</taxon>
        <taxon>Tanacetum</taxon>
    </lineage>
</organism>
<keyword evidence="6 8" id="KW-0695">RNA-directed DNA polymerase</keyword>
<dbReference type="Pfam" id="PF17917">
    <property type="entry name" value="RT_RNaseH"/>
    <property type="match status" value="1"/>
</dbReference>
<evidence type="ECO:0000313" key="8">
    <source>
        <dbReference type="EMBL" id="GJT04349.1"/>
    </source>
</evidence>
<dbReference type="PANTHER" id="PTHR34072:SF52">
    <property type="entry name" value="RIBONUCLEASE H"/>
    <property type="match status" value="1"/>
</dbReference>
<reference evidence="8" key="1">
    <citation type="journal article" date="2022" name="Int. J. Mol. Sci.">
        <title>Draft Genome of Tanacetum Coccineum: Genomic Comparison of Closely Related Tanacetum-Family Plants.</title>
        <authorList>
            <person name="Yamashiro T."/>
            <person name="Shiraishi A."/>
            <person name="Nakayama K."/>
            <person name="Satake H."/>
        </authorList>
    </citation>
    <scope>NUCLEOTIDE SEQUENCE</scope>
</reference>
<keyword evidence="5" id="KW-0378">Hydrolase</keyword>
<sequence>MSSKKGLGQCWMQREKVISYASRQLKVHEKNYTTYDLELGSVVFALKSPGDIIYKETKCTWFHRSQDLQHILDKKIEHERQRRWYRSSRELLIRCRYHPKSKSLLMHLTEKTEPSLRFRALYMTSSLDFQTDLKCSKKR</sequence>
<protein>
    <submittedName>
        <fullName evidence="8">Reverse transcriptase domain-containing protein</fullName>
    </submittedName>
</protein>
<name>A0ABQ5ATE3_9ASTR</name>
<feature type="domain" description="Reverse transcriptase RNase H-like" evidence="7">
    <location>
        <begin position="3"/>
        <end position="85"/>
    </location>
</feature>
<proteinExistence type="predicted"/>
<evidence type="ECO:0000256" key="4">
    <source>
        <dbReference type="ARBA" id="ARBA00022759"/>
    </source>
</evidence>
<evidence type="ECO:0000256" key="6">
    <source>
        <dbReference type="ARBA" id="ARBA00022918"/>
    </source>
</evidence>
<dbReference type="InterPro" id="IPR043502">
    <property type="entry name" value="DNA/RNA_pol_sf"/>
</dbReference>
<dbReference type="PANTHER" id="PTHR34072">
    <property type="entry name" value="ENZYMATIC POLYPROTEIN-RELATED"/>
    <property type="match status" value="1"/>
</dbReference>
<comment type="caution">
    <text evidence="8">The sequence shown here is derived from an EMBL/GenBank/DDBJ whole genome shotgun (WGS) entry which is preliminary data.</text>
</comment>
<dbReference type="GO" id="GO:0003964">
    <property type="term" value="F:RNA-directed DNA polymerase activity"/>
    <property type="evidence" value="ECO:0007669"/>
    <property type="project" value="UniProtKB-KW"/>
</dbReference>
<accession>A0ABQ5ATE3</accession>
<evidence type="ECO:0000256" key="1">
    <source>
        <dbReference type="ARBA" id="ARBA00022679"/>
    </source>
</evidence>
<evidence type="ECO:0000256" key="5">
    <source>
        <dbReference type="ARBA" id="ARBA00022801"/>
    </source>
</evidence>
<keyword evidence="2" id="KW-0548">Nucleotidyltransferase</keyword>